<dbReference type="PANTHER" id="PTHR43031">
    <property type="entry name" value="FAD-DEPENDENT OXIDOREDUCTASE"/>
    <property type="match status" value="1"/>
</dbReference>
<dbReference type="PANTHER" id="PTHR43031:SF1">
    <property type="entry name" value="PYRIDINE NUCLEOTIDE-DISULPHIDE OXIDOREDUCTASE"/>
    <property type="match status" value="1"/>
</dbReference>
<evidence type="ECO:0000259" key="1">
    <source>
        <dbReference type="PROSITE" id="PS50206"/>
    </source>
</evidence>
<dbReference type="PROSITE" id="PS50206">
    <property type="entry name" value="RHODANESE_3"/>
    <property type="match status" value="1"/>
</dbReference>
<dbReference type="GO" id="GO:0016740">
    <property type="term" value="F:transferase activity"/>
    <property type="evidence" value="ECO:0007669"/>
    <property type="project" value="UniProtKB-KW"/>
</dbReference>
<dbReference type="InterPro" id="IPR050229">
    <property type="entry name" value="GlpE_sulfurtransferase"/>
</dbReference>
<gene>
    <name evidence="2" type="ORF">MAGMO_3160</name>
</gene>
<keyword evidence="2" id="KW-0808">Transferase</keyword>
<sequence length="139" mass="15399">MSWLEQNGLTLFFIFLAFLLIFKGPILARIFKIKNITVHELAEMLGQKSPPLLVDVRSTAEFNQDGRVAQAMLVPLGELSGRAGDIFKQNEHREVVAICRSGNRSTMGAVTLKRAGFATVYNVTGGMTNWQAQGYPVKK</sequence>
<dbReference type="SMART" id="SM00450">
    <property type="entry name" value="RHOD"/>
    <property type="match status" value="1"/>
</dbReference>
<proteinExistence type="predicted"/>
<evidence type="ECO:0000313" key="2">
    <source>
        <dbReference type="EMBL" id="CRH07301.1"/>
    </source>
</evidence>
<dbReference type="EMBL" id="LO017727">
    <property type="protein sequence ID" value="CRH07301.1"/>
    <property type="molecule type" value="Genomic_DNA"/>
</dbReference>
<dbReference type="Pfam" id="PF00581">
    <property type="entry name" value="Rhodanese"/>
    <property type="match status" value="1"/>
</dbReference>
<accession>A0A1S7LN87</accession>
<feature type="domain" description="Rhodanese" evidence="1">
    <location>
        <begin position="47"/>
        <end position="139"/>
    </location>
</feature>
<dbReference type="InterPro" id="IPR036873">
    <property type="entry name" value="Rhodanese-like_dom_sf"/>
</dbReference>
<reference evidence="2" key="1">
    <citation type="submission" date="2015-04" db="EMBL/GenBank/DDBJ databases">
        <authorList>
            <person name="Syromyatnikov M.Y."/>
            <person name="Popov V.N."/>
        </authorList>
    </citation>
    <scope>NUCLEOTIDE SEQUENCE</scope>
    <source>
        <strain evidence="2">MO-1</strain>
    </source>
</reference>
<dbReference type="SUPFAM" id="SSF52821">
    <property type="entry name" value="Rhodanese/Cell cycle control phosphatase"/>
    <property type="match status" value="1"/>
</dbReference>
<dbReference type="AlphaFoldDB" id="A0A1S7LN87"/>
<dbReference type="CDD" id="cd00158">
    <property type="entry name" value="RHOD"/>
    <property type="match status" value="1"/>
</dbReference>
<name>A0A1S7LN87_MAGMO</name>
<dbReference type="Gene3D" id="3.40.250.10">
    <property type="entry name" value="Rhodanese-like domain"/>
    <property type="match status" value="1"/>
</dbReference>
<protein>
    <submittedName>
        <fullName evidence="2">Putative rhodanese-related sulfurtransferase</fullName>
    </submittedName>
</protein>
<dbReference type="InterPro" id="IPR001763">
    <property type="entry name" value="Rhodanese-like_dom"/>
</dbReference>
<organism evidence="2">
    <name type="scientific">Magnetococcus massalia (strain MO-1)</name>
    <dbReference type="NCBI Taxonomy" id="451514"/>
    <lineage>
        <taxon>Bacteria</taxon>
        <taxon>Pseudomonadati</taxon>
        <taxon>Pseudomonadota</taxon>
        <taxon>Magnetococcia</taxon>
        <taxon>Magnetococcales</taxon>
        <taxon>Magnetococcaceae</taxon>
        <taxon>Magnetococcus</taxon>
    </lineage>
</organism>